<feature type="binding site" evidence="11">
    <location>
        <position position="151"/>
    </location>
    <ligand>
        <name>Zn(2+)</name>
        <dbReference type="ChEBI" id="CHEBI:29105"/>
        <label>1</label>
    </ligand>
</feature>
<evidence type="ECO:0000256" key="11">
    <source>
        <dbReference type="PIRSR" id="PIRSR037215-2"/>
    </source>
</evidence>
<accession>F2NAD4</accession>
<keyword evidence="14" id="KW-1185">Reference proteome</keyword>
<reference evidence="14" key="1">
    <citation type="journal article" date="2013" name="Stand. Genomic Sci.">
        <title>Complete genome sequence of Coriobacterium glomerans type strain (PW2(T)) from the midgut of Pyrrhocoris apterus L. (red soldier bug).</title>
        <authorList>
            <person name="Stackebrandt E."/>
            <person name="Zeytun A."/>
            <person name="Lapidus A."/>
            <person name="Nolan M."/>
            <person name="Lucas S."/>
            <person name="Hammon N."/>
            <person name="Deshpande S."/>
            <person name="Cheng J.F."/>
            <person name="Tapia R."/>
            <person name="Goodwin L.A."/>
            <person name="Pitluck S."/>
            <person name="Liolios K."/>
            <person name="Pagani I."/>
            <person name="Ivanova N."/>
            <person name="Mavromatis K."/>
            <person name="Mikhailova N."/>
            <person name="Huntemann M."/>
            <person name="Pati A."/>
            <person name="Chen A."/>
            <person name="Palaniappan K."/>
            <person name="Chang Y.J."/>
            <person name="Land M."/>
            <person name="Hauser L."/>
            <person name="Rohde M."/>
            <person name="Pukall R."/>
            <person name="Goker M."/>
            <person name="Detter J.C."/>
            <person name="Woyke T."/>
            <person name="Bristow J."/>
            <person name="Eisen J.A."/>
            <person name="Markowitz V."/>
            <person name="Hugenholtz P."/>
            <person name="Kyrpides N.C."/>
            <person name="Klenk H.P."/>
        </authorList>
    </citation>
    <scope>NUCLEOTIDE SEQUENCE</scope>
    <source>
        <strain evidence="14">ATCC 49209 / DSM 20642 / JCM 10262 / PW2</strain>
    </source>
</reference>
<dbReference type="PROSITE" id="PS00759">
    <property type="entry name" value="ARGE_DAPE_CPG2_2"/>
    <property type="match status" value="1"/>
</dbReference>
<feature type="active site" evidence="10">
    <location>
        <position position="89"/>
    </location>
</feature>
<dbReference type="KEGG" id="cgo:Corgl_0193"/>
<dbReference type="GO" id="GO:0008237">
    <property type="term" value="F:metallopeptidase activity"/>
    <property type="evidence" value="ECO:0007669"/>
    <property type="project" value="UniProtKB-KW"/>
</dbReference>
<dbReference type="GO" id="GO:0006508">
    <property type="term" value="P:proteolysis"/>
    <property type="evidence" value="ECO:0007669"/>
    <property type="project" value="UniProtKB-UniRule"/>
</dbReference>
<evidence type="ECO:0000256" key="5">
    <source>
        <dbReference type="ARBA" id="ARBA00022723"/>
    </source>
</evidence>
<dbReference type="InterPro" id="IPR002933">
    <property type="entry name" value="Peptidase_M20"/>
</dbReference>
<dbReference type="OrthoDB" id="9804934at2"/>
<organism evidence="13 14">
    <name type="scientific">Coriobacterium glomerans (strain ATCC 49209 / DSM 20642 / JCM 10262 / PW2)</name>
    <dbReference type="NCBI Taxonomy" id="700015"/>
    <lineage>
        <taxon>Bacteria</taxon>
        <taxon>Bacillati</taxon>
        <taxon>Actinomycetota</taxon>
        <taxon>Coriobacteriia</taxon>
        <taxon>Coriobacteriales</taxon>
        <taxon>Coriobacteriaceae</taxon>
        <taxon>Coriobacterium</taxon>
    </lineage>
</organism>
<dbReference type="InterPro" id="IPR036264">
    <property type="entry name" value="Bact_exopeptidase_dim_dom"/>
</dbReference>
<name>F2NAD4_CORGP</name>
<comment type="catalytic activity">
    <reaction evidence="1">
        <text>Release of the N-terminal residue from a tripeptide.</text>
        <dbReference type="EC" id="3.4.11.4"/>
    </reaction>
</comment>
<dbReference type="SUPFAM" id="SSF53187">
    <property type="entry name" value="Zn-dependent exopeptidases"/>
    <property type="match status" value="1"/>
</dbReference>
<feature type="binding site" evidence="11">
    <location>
        <position position="186"/>
    </location>
    <ligand>
        <name>Zn(2+)</name>
        <dbReference type="ChEBI" id="CHEBI:29105"/>
        <label>2</label>
    </ligand>
</feature>
<dbReference type="PANTHER" id="PTHR42994:SF1">
    <property type="entry name" value="PEPTIDASE T"/>
    <property type="match status" value="1"/>
</dbReference>
<dbReference type="Pfam" id="PF01546">
    <property type="entry name" value="Peptidase_M20"/>
    <property type="match status" value="1"/>
</dbReference>
<feature type="domain" description="Peptidase M20 dimerisation" evidence="12">
    <location>
        <begin position="220"/>
        <end position="310"/>
    </location>
</feature>
<dbReference type="GO" id="GO:0006518">
    <property type="term" value="P:peptide metabolic process"/>
    <property type="evidence" value="ECO:0007669"/>
    <property type="project" value="InterPro"/>
</dbReference>
<keyword evidence="8" id="KW-0482">Metalloprotease</keyword>
<dbReference type="eggNOG" id="COG2195">
    <property type="taxonomic scope" value="Bacteria"/>
</dbReference>
<feature type="active site" description="Proton acceptor" evidence="10">
    <location>
        <position position="185"/>
    </location>
</feature>
<evidence type="ECO:0000256" key="1">
    <source>
        <dbReference type="ARBA" id="ARBA00000870"/>
    </source>
</evidence>
<dbReference type="EMBL" id="CP002628">
    <property type="protein sequence ID" value="AEB06320.1"/>
    <property type="molecule type" value="Genomic_DNA"/>
</dbReference>
<feature type="binding site" evidence="11">
    <location>
        <position position="151"/>
    </location>
    <ligand>
        <name>Zn(2+)</name>
        <dbReference type="ChEBI" id="CHEBI:29105"/>
        <label>2</label>
    </ligand>
</feature>
<dbReference type="Pfam" id="PF07687">
    <property type="entry name" value="M20_dimer"/>
    <property type="match status" value="1"/>
</dbReference>
<evidence type="ECO:0000256" key="3">
    <source>
        <dbReference type="ARBA" id="ARBA00022438"/>
    </source>
</evidence>
<feature type="binding site" evidence="11">
    <location>
        <position position="390"/>
    </location>
    <ligand>
        <name>Zn(2+)</name>
        <dbReference type="ChEBI" id="CHEBI:29105"/>
        <label>2</label>
    </ligand>
</feature>
<evidence type="ECO:0000256" key="8">
    <source>
        <dbReference type="ARBA" id="ARBA00023049"/>
    </source>
</evidence>
<sequence length="416" mass="44320">MSDAASQQPDVLERFLRYARIDTQSAEEHSDEVPSTPGQFELARLLAQELRDLGAADVRVSDHAYVTAAIPASPGAEAQPGLGLVAHIDTSESAPGANVSPHIVRYEGGELVSGAVGSDVISIGPEEVPGLTELIGEDIVASDGATLLGADDKAGVAEIMALAARLIAEPTLPHPRLGICFCPDEEIGHGASLLDIEAFGCAWAYTVDGGPIGELEWECFNACKATVTFQGRSIHPGDAKGSMVNASNLFVDYHNLLPVAQRPEHTEGHEGFIFLRGVSATCEHAVARYEVRDHDAKLLERKVDLMRRAAAFINEREGEQRVSISVDAQYRNMAEVIGKHPELIELAKEAFAAAGVEARVIPVRGGTDGAQLSFRGLPCPNLSTGGYAFHGVNEFIPVSSLVRMVDVLTELVGRFA</sequence>
<keyword evidence="3 13" id="KW-0031">Aminopeptidase</keyword>
<dbReference type="HOGENOM" id="CLU_053676_0_0_11"/>
<dbReference type="GO" id="GO:0008270">
    <property type="term" value="F:zinc ion binding"/>
    <property type="evidence" value="ECO:0007669"/>
    <property type="project" value="InterPro"/>
</dbReference>
<dbReference type="SUPFAM" id="SSF55031">
    <property type="entry name" value="Bacterial exopeptidase dimerisation domain"/>
    <property type="match status" value="1"/>
</dbReference>
<feature type="binding site" evidence="11">
    <location>
        <position position="208"/>
    </location>
    <ligand>
        <name>Zn(2+)</name>
        <dbReference type="ChEBI" id="CHEBI:29105"/>
        <label>1</label>
    </ligand>
</feature>
<evidence type="ECO:0000313" key="13">
    <source>
        <dbReference type="EMBL" id="AEB06320.1"/>
    </source>
</evidence>
<protein>
    <recommendedName>
        <fullName evidence="9">Peptidase T</fullName>
        <ecNumber evidence="9">3.4.11.4</ecNumber>
    </recommendedName>
</protein>
<dbReference type="AlphaFoldDB" id="F2NAD4"/>
<evidence type="ECO:0000256" key="9">
    <source>
        <dbReference type="NCBIfam" id="TIGR01882"/>
    </source>
</evidence>
<evidence type="ECO:0000259" key="12">
    <source>
        <dbReference type="Pfam" id="PF07687"/>
    </source>
</evidence>
<comment type="similarity">
    <text evidence="2">Belongs to the peptidase M20B family.</text>
</comment>
<dbReference type="NCBIfam" id="NF003976">
    <property type="entry name" value="PRK05469.1"/>
    <property type="match status" value="1"/>
</dbReference>
<dbReference type="InterPro" id="IPR001261">
    <property type="entry name" value="ArgE/DapE_CS"/>
</dbReference>
<dbReference type="Proteomes" id="UP000006851">
    <property type="component" value="Chromosome"/>
</dbReference>
<keyword evidence="7 11" id="KW-0862">Zinc</keyword>
<evidence type="ECO:0000256" key="6">
    <source>
        <dbReference type="ARBA" id="ARBA00022801"/>
    </source>
</evidence>
<evidence type="ECO:0000313" key="14">
    <source>
        <dbReference type="Proteomes" id="UP000006851"/>
    </source>
</evidence>
<dbReference type="InterPro" id="IPR011650">
    <property type="entry name" value="Peptidase_M20_dimer"/>
</dbReference>
<proteinExistence type="inferred from homology"/>
<dbReference type="PANTHER" id="PTHR42994">
    <property type="entry name" value="PEPTIDASE T"/>
    <property type="match status" value="1"/>
</dbReference>
<evidence type="ECO:0000256" key="7">
    <source>
        <dbReference type="ARBA" id="ARBA00022833"/>
    </source>
</evidence>
<dbReference type="PROSITE" id="PS00758">
    <property type="entry name" value="ARGE_DAPE_CPG2_1"/>
    <property type="match status" value="1"/>
</dbReference>
<dbReference type="GO" id="GO:0045148">
    <property type="term" value="F:tripeptide aminopeptidase activity"/>
    <property type="evidence" value="ECO:0007669"/>
    <property type="project" value="UniProtKB-UniRule"/>
</dbReference>
<dbReference type="RefSeq" id="WP_013708063.1">
    <property type="nucleotide sequence ID" value="NC_015389.1"/>
</dbReference>
<dbReference type="CDD" id="cd03892">
    <property type="entry name" value="M20_peptT"/>
    <property type="match status" value="1"/>
</dbReference>
<dbReference type="Gene3D" id="3.30.70.360">
    <property type="match status" value="1"/>
</dbReference>
<dbReference type="PIRSF" id="PIRSF037215">
    <property type="entry name" value="Peptidase_M20B"/>
    <property type="match status" value="1"/>
</dbReference>
<dbReference type="InterPro" id="IPR010161">
    <property type="entry name" value="Peptidase_M20B"/>
</dbReference>
<dbReference type="NCBIfam" id="TIGR01882">
    <property type="entry name" value="peptidase-T"/>
    <property type="match status" value="1"/>
</dbReference>
<dbReference type="STRING" id="700015.Corgl_0193"/>
<feature type="binding site" evidence="11">
    <location>
        <position position="87"/>
    </location>
    <ligand>
        <name>Zn(2+)</name>
        <dbReference type="ChEBI" id="CHEBI:29105"/>
        <label>1</label>
    </ligand>
</feature>
<keyword evidence="6 13" id="KW-0378">Hydrolase</keyword>
<dbReference type="NCBIfam" id="NF009920">
    <property type="entry name" value="PRK13381.1"/>
    <property type="match status" value="1"/>
</dbReference>
<keyword evidence="4" id="KW-0645">Protease</keyword>
<dbReference type="Gene3D" id="3.40.630.10">
    <property type="entry name" value="Zn peptidases"/>
    <property type="match status" value="1"/>
</dbReference>
<evidence type="ECO:0000256" key="10">
    <source>
        <dbReference type="PIRSR" id="PIRSR037215-1"/>
    </source>
</evidence>
<evidence type="ECO:0000256" key="2">
    <source>
        <dbReference type="ARBA" id="ARBA00009692"/>
    </source>
</evidence>
<dbReference type="EC" id="3.4.11.4" evidence="9"/>
<comment type="cofactor">
    <cofactor evidence="11">
        <name>Zn(2+)</name>
        <dbReference type="ChEBI" id="CHEBI:29105"/>
    </cofactor>
    <text evidence="11">Binds 2 Zn(2+) ions per subunit.</text>
</comment>
<gene>
    <name evidence="13" type="ordered locus">Corgl_0193</name>
</gene>
<keyword evidence="5 11" id="KW-0479">Metal-binding</keyword>
<evidence type="ECO:0000256" key="4">
    <source>
        <dbReference type="ARBA" id="ARBA00022670"/>
    </source>
</evidence>